<dbReference type="EMBL" id="JEMX01000039">
    <property type="protein sequence ID" value="EXI80195.1"/>
    <property type="molecule type" value="Genomic_DNA"/>
</dbReference>
<dbReference type="Pfam" id="PF12281">
    <property type="entry name" value="NTP_transf_8"/>
    <property type="match status" value="1"/>
</dbReference>
<dbReference type="PATRIC" id="fig|1454003.3.peg.2022"/>
<dbReference type="AlphaFoldDB" id="A0A011PTP2"/>
<name>A0A011PTP2_9PROT</name>
<evidence type="ECO:0000313" key="3">
    <source>
        <dbReference type="Proteomes" id="UP000021816"/>
    </source>
</evidence>
<accession>A0A011PTP2</accession>
<evidence type="ECO:0000259" key="1">
    <source>
        <dbReference type="Pfam" id="PF12281"/>
    </source>
</evidence>
<feature type="domain" description="Nucleotidyltransferase-like" evidence="1">
    <location>
        <begin position="4"/>
        <end position="54"/>
    </location>
</feature>
<organism evidence="2 3">
    <name type="scientific">Candidatus Accumulibacter appositus</name>
    <dbReference type="NCBI Taxonomy" id="1454003"/>
    <lineage>
        <taxon>Bacteria</taxon>
        <taxon>Pseudomonadati</taxon>
        <taxon>Pseudomonadota</taxon>
        <taxon>Betaproteobacteria</taxon>
        <taxon>Candidatus Accumulibacter</taxon>
    </lineage>
</organism>
<reference evidence="2 3" key="1">
    <citation type="submission" date="2014-02" db="EMBL/GenBank/DDBJ databases">
        <title>Expanding our view of genomic diversity in Candidatus Accumulibacter clades.</title>
        <authorList>
            <person name="Skennerton C.T."/>
            <person name="Barr J.J."/>
            <person name="Slater F.R."/>
            <person name="Bond P.L."/>
            <person name="Tyson G.W."/>
        </authorList>
    </citation>
    <scope>NUCLEOTIDE SEQUENCE [LARGE SCALE GENOMIC DNA]</scope>
    <source>
        <strain evidence="3">BA-92</strain>
    </source>
</reference>
<protein>
    <recommendedName>
        <fullName evidence="1">Nucleotidyltransferase-like domain-containing protein</fullName>
    </recommendedName>
</protein>
<dbReference type="Proteomes" id="UP000021816">
    <property type="component" value="Unassembled WGS sequence"/>
</dbReference>
<gene>
    <name evidence="2" type="ORF">AW10_01972</name>
</gene>
<dbReference type="InterPro" id="IPR058575">
    <property type="entry name" value="NTP_transf_8_dom"/>
</dbReference>
<comment type="caution">
    <text evidence="2">The sequence shown here is derived from an EMBL/GenBank/DDBJ whole genome shotgun (WGS) entry which is preliminary data.</text>
</comment>
<proteinExistence type="predicted"/>
<evidence type="ECO:0000313" key="2">
    <source>
        <dbReference type="EMBL" id="EXI80195.1"/>
    </source>
</evidence>
<sequence>MVRVPERFALHKLMVSQLGTNRGGKSGKDLFQAAVLLAVLGEKHPGAIEEAWRRVPVSILGRLRSAVGQIRHLLEPDHARAWDELNPE</sequence>
<dbReference type="STRING" id="1454003.AW10_01972"/>